<protein>
    <recommendedName>
        <fullName evidence="1">Glycosyltransferase 2-like domain-containing protein</fullName>
    </recommendedName>
</protein>
<organism evidence="2">
    <name type="scientific">uncultured Gemmatimonadaceae bacterium</name>
    <dbReference type="NCBI Taxonomy" id="246130"/>
    <lineage>
        <taxon>Bacteria</taxon>
        <taxon>Pseudomonadati</taxon>
        <taxon>Gemmatimonadota</taxon>
        <taxon>Gemmatimonadia</taxon>
        <taxon>Gemmatimonadales</taxon>
        <taxon>Gemmatimonadaceae</taxon>
        <taxon>environmental samples</taxon>
    </lineage>
</organism>
<feature type="domain" description="Glycosyltransferase 2-like" evidence="1">
    <location>
        <begin position="22"/>
        <end position="145"/>
    </location>
</feature>
<dbReference type="Gene3D" id="3.90.550.10">
    <property type="entry name" value="Spore Coat Polysaccharide Biosynthesis Protein SpsA, Chain A"/>
    <property type="match status" value="1"/>
</dbReference>
<name>A0A6J4KLD2_9BACT</name>
<evidence type="ECO:0000313" key="2">
    <source>
        <dbReference type="EMBL" id="CAA9308305.1"/>
    </source>
</evidence>
<dbReference type="AlphaFoldDB" id="A0A6J4KLD2"/>
<dbReference type="SUPFAM" id="SSF53448">
    <property type="entry name" value="Nucleotide-diphospho-sugar transferases"/>
    <property type="match status" value="1"/>
</dbReference>
<evidence type="ECO:0000259" key="1">
    <source>
        <dbReference type="Pfam" id="PF00535"/>
    </source>
</evidence>
<dbReference type="InterPro" id="IPR029044">
    <property type="entry name" value="Nucleotide-diphossugar_trans"/>
</dbReference>
<dbReference type="InterPro" id="IPR050834">
    <property type="entry name" value="Glycosyltransf_2"/>
</dbReference>
<reference evidence="2" key="1">
    <citation type="submission" date="2020-02" db="EMBL/GenBank/DDBJ databases">
        <authorList>
            <person name="Meier V. D."/>
        </authorList>
    </citation>
    <scope>NUCLEOTIDE SEQUENCE</scope>
    <source>
        <strain evidence="2">AVDCRST_MAG11</strain>
    </source>
</reference>
<dbReference type="CDD" id="cd00761">
    <property type="entry name" value="Glyco_tranf_GTA_type"/>
    <property type="match status" value="1"/>
</dbReference>
<dbReference type="Pfam" id="PF00535">
    <property type="entry name" value="Glycos_transf_2"/>
    <property type="match status" value="1"/>
</dbReference>
<gene>
    <name evidence="2" type="ORF">AVDCRST_MAG11-1309</name>
</gene>
<dbReference type="InterPro" id="IPR001173">
    <property type="entry name" value="Glyco_trans_2-like"/>
</dbReference>
<dbReference type="PANTHER" id="PTHR43685">
    <property type="entry name" value="GLYCOSYLTRANSFERASE"/>
    <property type="match status" value="1"/>
</dbReference>
<proteinExistence type="predicted"/>
<sequence length="300" mass="32063">MIATVEGRPARAPADAGAVALSLVVCTRDRDAVLGDALATLDRLRCRRSWELVLVDNGSRDGTRARLDAFAARATVTVRVLGEPRPGLGRARNAGVLAARGAIVAFTDDDCYPAPDYLDAVLAVFDDPAVGYMGGRITLFDPGDDPVTTRDVPHATPLPPRSFVPAGLIQGANMAARRDVLLAVRLFDPELGAGTPFCNEDVDFVARASAAGYAGGYFPGPCVAHHHRRRSAGAVGRLRAGYDRARGAYYAKQLLDDGPVRREYARALYWSLRGVPARPAVRELAGALHYAAHRAARALR</sequence>
<accession>A0A6J4KLD2</accession>
<dbReference type="PANTHER" id="PTHR43685:SF2">
    <property type="entry name" value="GLYCOSYLTRANSFERASE 2-LIKE DOMAIN-CONTAINING PROTEIN"/>
    <property type="match status" value="1"/>
</dbReference>
<dbReference type="EMBL" id="CADCTU010000295">
    <property type="protein sequence ID" value="CAA9308305.1"/>
    <property type="molecule type" value="Genomic_DNA"/>
</dbReference>